<organism evidence="2 3">
    <name type="scientific">Mycena sanguinolenta</name>
    <dbReference type="NCBI Taxonomy" id="230812"/>
    <lineage>
        <taxon>Eukaryota</taxon>
        <taxon>Fungi</taxon>
        <taxon>Dikarya</taxon>
        <taxon>Basidiomycota</taxon>
        <taxon>Agaricomycotina</taxon>
        <taxon>Agaricomycetes</taxon>
        <taxon>Agaricomycetidae</taxon>
        <taxon>Agaricales</taxon>
        <taxon>Marasmiineae</taxon>
        <taxon>Mycenaceae</taxon>
        <taxon>Mycena</taxon>
    </lineage>
</organism>
<evidence type="ECO:0000313" key="3">
    <source>
        <dbReference type="Proteomes" id="UP000623467"/>
    </source>
</evidence>
<comment type="caution">
    <text evidence="2">The sequence shown here is derived from an EMBL/GenBank/DDBJ whole genome shotgun (WGS) entry which is preliminary data.</text>
</comment>
<sequence>MATEDSSPTTATAMPYLPGQCQSIQEDHLRNRSLAALPRTDSIPMTLPRATNSDSDDVDRSLLAVYAPDLVELSGRVLRSQLLASSKKFMDGLNAIRVPQTVQRNLIPMTFTIPVQFYPSDRDTPPAMYPTHILAVSPTPVSSRQTPADTPVALTAVHGMIIAANCTRLALPPPAMQPSDPRFVSLATHCMAVCSIPAFVILRLYMYSRRIDSFMDAMMPFPPAFLETLKPQKRCPGHEGLKLNAARQSVQQTRYLADHLILCTPGGPYPMWERIRMLQGIWQTMCDLGMYEQLLWQALDLAWQVARYAFCVVSEQHGKALAAGR</sequence>
<feature type="transmembrane region" description="Helical" evidence="1">
    <location>
        <begin position="183"/>
        <end position="205"/>
    </location>
</feature>
<keyword evidence="1" id="KW-0812">Transmembrane</keyword>
<evidence type="ECO:0000313" key="2">
    <source>
        <dbReference type="EMBL" id="KAF7366822.1"/>
    </source>
</evidence>
<gene>
    <name evidence="2" type="ORF">MSAN_00940500</name>
</gene>
<keyword evidence="1" id="KW-1133">Transmembrane helix</keyword>
<evidence type="ECO:0000256" key="1">
    <source>
        <dbReference type="SAM" id="Phobius"/>
    </source>
</evidence>
<keyword evidence="1" id="KW-0472">Membrane</keyword>
<keyword evidence="3" id="KW-1185">Reference proteome</keyword>
<dbReference type="Proteomes" id="UP000623467">
    <property type="component" value="Unassembled WGS sequence"/>
</dbReference>
<dbReference type="AlphaFoldDB" id="A0A8H7DBL2"/>
<accession>A0A8H7DBL2</accession>
<dbReference type="OrthoDB" id="2523383at2759"/>
<name>A0A8H7DBL2_9AGAR</name>
<protein>
    <submittedName>
        <fullName evidence="2">Clampless1 Clp1 protein</fullName>
    </submittedName>
</protein>
<reference evidence="2" key="1">
    <citation type="submission" date="2020-05" db="EMBL/GenBank/DDBJ databases">
        <title>Mycena genomes resolve the evolution of fungal bioluminescence.</title>
        <authorList>
            <person name="Tsai I.J."/>
        </authorList>
    </citation>
    <scope>NUCLEOTIDE SEQUENCE</scope>
    <source>
        <strain evidence="2">160909Yilan</strain>
    </source>
</reference>
<proteinExistence type="predicted"/>
<dbReference type="EMBL" id="JACAZH010000006">
    <property type="protein sequence ID" value="KAF7366822.1"/>
    <property type="molecule type" value="Genomic_DNA"/>
</dbReference>